<dbReference type="OrthoDB" id="405996at2759"/>
<evidence type="ECO:0000256" key="2">
    <source>
        <dbReference type="ARBA" id="ARBA00022554"/>
    </source>
</evidence>
<evidence type="ECO:0000256" key="6">
    <source>
        <dbReference type="ARBA" id="ARBA00023464"/>
    </source>
</evidence>
<proteinExistence type="predicted"/>
<feature type="region of interest" description="Disordered" evidence="7">
    <location>
        <begin position="751"/>
        <end position="771"/>
    </location>
</feature>
<accession>A0A9Q1KRL9</accession>
<keyword evidence="3" id="KW-0378">Hydrolase</keyword>
<dbReference type="GO" id="GO:0005774">
    <property type="term" value="C:vacuolar membrane"/>
    <property type="evidence" value="ECO:0007669"/>
    <property type="project" value="UniProtKB-SubCell"/>
</dbReference>
<gene>
    <name evidence="9" type="ORF">Cgig2_025207</name>
</gene>
<dbReference type="PROSITE" id="PS50275">
    <property type="entry name" value="SAC"/>
    <property type="match status" value="2"/>
</dbReference>
<keyword evidence="2" id="KW-0926">Vacuole</keyword>
<comment type="subunit">
    <text evidence="6">Component of the PI(3,5)P2 regulatory complex at least composed of ATG18, SAC/FIG4, FAB1 and VAC14.</text>
</comment>
<dbReference type="InterPro" id="IPR002013">
    <property type="entry name" value="SAC_dom"/>
</dbReference>
<evidence type="ECO:0000313" key="9">
    <source>
        <dbReference type="EMBL" id="KAJ8448283.1"/>
    </source>
</evidence>
<sequence>MGSEGGRNYDVENKKQNQGLIDFKDAEDQTEHCPPYHLVKFKLYETRSYFYMVGRDKGKKFWRVLKIDRSEPSELVLCEDPTVYSYRESCALLRQIHEGNRCTGGLKFVTTCYGIVGFIKFLGPYYMLLIAERKKVGTICGHAIYAVSKSKMIRIPHSTVQSNMENSKNENRYKKLLCTVDITKDFFFSYSYPIMHTLQKNLCEDEKNLVQYETMFVWNAFLTRGIRSHLANNLWTVALIYGFFKQVKLSKCGRTFNVTLIARRSRHYAGTRYLKRGINEKGRAANEVETEQIVFEEIPGGSVSEISSVVQTKEKKPRESVLHAEFVKAISHINKNLDMENRLRFRTVDLTRLYKIKGPKVLMLLNRVTGNALDQTGFFYCQIPPYMNSEVSSSFSNVDTELDDVTTVGEHSYSKTPRFQSGILRTNCIDCLDRTNVAQYALGLVALGHQLHALGINPTPKIDLNDVLARPLMGLYEAMGDTLAFQYGGSAAHNKIFSERKGHWKAATQSQEFIRTLQRYLSNAYMDSEKQDAINLFLGHFRPEVGKPALWELDSDQHYNIGRLTPSLSDEISSSFLKRSLSDGVIEYENSSPMTPADGRNCHRLLPQLKGDKTGLSESSPEISTCETNISYSRFTPSMSRHLFTGMPEAECVTGECSCYNEHGDEFNCSDILDLDCISSSGNSCEEEVYDKSSLGNSPTGGSLYGSVVSDLMMEGRAQAASAISAEFPNSFVHWVETICGVTGEATDHKSLRDENNDYAEGENETKRSEPSELLIHEDPTTYSSTECKNLLQGIKEGNKAAGGCEFVATCYGIVGFIRFSGPYYVILIIKRRKIGQICGHPIYAISEYKMVPIHHSTILSSMDDFEREDSDLDRYTKLLRLVDIRKDFFFSYSYPIMYSLEKNLRQKETGEFYEGKMFVWNEYLTRHIRQHLKNTLWTVALVHGYFKQVKLSNCGKSFSLTLIARRSSHFAGTRYQKRGVNDLGDAANDVEIEQIVCEDIHGGHSYKMTSAVQIRGSIPLSWSQKPAFLNIRPRIKVTPELQKRGDESRLSIGFRRAVDCINMVLPEDEHLKFLRFDLDTAFRTKGIGALKDLKDMAASALEQIKFFCCQMPQSIHFEASFDFSDIRSGANCTNFDGADSNGEDNWSKLQQGILRTNCIDSLDRTNVAQYVYGLVSLGHQLHALEINGTPNLGLNHALAYELMSIYEAMGDALAHQYGGSAAQNKDEKPCCNGPIRHLMFGKTDAPDCLNRFLGPFQQQDESPPSSSDSYHPRLQRTASDSEVLHMPSSDLGYLPSSPGFSTPRWCAPVGQLRFDIGSPQLGGTYFRSSGNYFTDTDEGGPLLCSQWSESETEQELYERYVYMFNKR</sequence>
<dbReference type="GO" id="GO:0043813">
    <property type="term" value="F:phosphatidylinositol-3,5-bisphosphate 5-phosphatase activity"/>
    <property type="evidence" value="ECO:0007669"/>
    <property type="project" value="InterPro"/>
</dbReference>
<dbReference type="PANTHER" id="PTHR45738">
    <property type="entry name" value="POLYPHOSPHOINOSITIDE PHOSPHATASE"/>
    <property type="match status" value="1"/>
</dbReference>
<name>A0A9Q1KRL9_9CARY</name>
<feature type="domain" description="SAC" evidence="8">
    <location>
        <begin position="880"/>
        <end position="1220"/>
    </location>
</feature>
<evidence type="ECO:0000313" key="10">
    <source>
        <dbReference type="Proteomes" id="UP001153076"/>
    </source>
</evidence>
<evidence type="ECO:0000256" key="4">
    <source>
        <dbReference type="ARBA" id="ARBA00023136"/>
    </source>
</evidence>
<comment type="caution">
    <text evidence="9">The sequence shown here is derived from an EMBL/GenBank/DDBJ whole genome shotgun (WGS) entry which is preliminary data.</text>
</comment>
<keyword evidence="10" id="KW-1185">Reference proteome</keyword>
<dbReference type="PANTHER" id="PTHR45738:SF25">
    <property type="entry name" value="PHOSPHOINOSITIDE PHOSPHATASE SAC3-RELATED"/>
    <property type="match status" value="1"/>
</dbReference>
<comment type="subcellular location">
    <subcellularLocation>
        <location evidence="1">Vacuole membrane</location>
        <topology evidence="1">Peripheral membrane protein</topology>
    </subcellularLocation>
</comment>
<feature type="domain" description="SAC" evidence="8">
    <location>
        <begin position="177"/>
        <end position="489"/>
    </location>
</feature>
<feature type="region of interest" description="Disordered" evidence="7">
    <location>
        <begin position="1254"/>
        <end position="1283"/>
    </location>
</feature>
<organism evidence="9 10">
    <name type="scientific">Carnegiea gigantea</name>
    <dbReference type="NCBI Taxonomy" id="171969"/>
    <lineage>
        <taxon>Eukaryota</taxon>
        <taxon>Viridiplantae</taxon>
        <taxon>Streptophyta</taxon>
        <taxon>Embryophyta</taxon>
        <taxon>Tracheophyta</taxon>
        <taxon>Spermatophyta</taxon>
        <taxon>Magnoliopsida</taxon>
        <taxon>eudicotyledons</taxon>
        <taxon>Gunneridae</taxon>
        <taxon>Pentapetalae</taxon>
        <taxon>Caryophyllales</taxon>
        <taxon>Cactineae</taxon>
        <taxon>Cactaceae</taxon>
        <taxon>Cactoideae</taxon>
        <taxon>Echinocereeae</taxon>
        <taxon>Carnegiea</taxon>
    </lineage>
</organism>
<dbReference type="Proteomes" id="UP001153076">
    <property type="component" value="Unassembled WGS sequence"/>
</dbReference>
<comment type="catalytic activity">
    <reaction evidence="5">
        <text>a 1,2-diacyl-sn-glycero-3-phospho-(1D-myo-inositol-3,5-bisphosphate) + H2O = a 1,2-diacyl-sn-glycero-3-phospho-(1D-myo-inositol-3-phosphate) + phosphate</text>
        <dbReference type="Rhea" id="RHEA:32955"/>
        <dbReference type="ChEBI" id="CHEBI:15377"/>
        <dbReference type="ChEBI" id="CHEBI:43474"/>
        <dbReference type="ChEBI" id="CHEBI:57923"/>
        <dbReference type="ChEBI" id="CHEBI:58088"/>
    </reaction>
</comment>
<reference evidence="9" key="1">
    <citation type="submission" date="2022-04" db="EMBL/GenBank/DDBJ databases">
        <title>Carnegiea gigantea Genome sequencing and assembly v2.</title>
        <authorList>
            <person name="Copetti D."/>
            <person name="Sanderson M.J."/>
            <person name="Burquez A."/>
            <person name="Wojciechowski M.F."/>
        </authorList>
    </citation>
    <scope>NUCLEOTIDE SEQUENCE</scope>
    <source>
        <strain evidence="9">SGP5-SGP5p</strain>
        <tissue evidence="9">Aerial part</tissue>
    </source>
</reference>
<dbReference type="EMBL" id="JAKOGI010000031">
    <property type="protein sequence ID" value="KAJ8448283.1"/>
    <property type="molecule type" value="Genomic_DNA"/>
</dbReference>
<keyword evidence="4" id="KW-0472">Membrane</keyword>
<evidence type="ECO:0000256" key="3">
    <source>
        <dbReference type="ARBA" id="ARBA00022801"/>
    </source>
</evidence>
<evidence type="ECO:0000256" key="7">
    <source>
        <dbReference type="SAM" id="MobiDB-lite"/>
    </source>
</evidence>
<dbReference type="GO" id="GO:0046856">
    <property type="term" value="P:phosphatidylinositol dephosphorylation"/>
    <property type="evidence" value="ECO:0007669"/>
    <property type="project" value="InterPro"/>
</dbReference>
<evidence type="ECO:0000259" key="8">
    <source>
        <dbReference type="PROSITE" id="PS50275"/>
    </source>
</evidence>
<evidence type="ECO:0000256" key="1">
    <source>
        <dbReference type="ARBA" id="ARBA00004148"/>
    </source>
</evidence>
<dbReference type="InterPro" id="IPR043573">
    <property type="entry name" value="Fig4-like"/>
</dbReference>
<protein>
    <recommendedName>
        <fullName evidence="8">SAC domain-containing protein</fullName>
    </recommendedName>
</protein>
<evidence type="ECO:0000256" key="5">
    <source>
        <dbReference type="ARBA" id="ARBA00023337"/>
    </source>
</evidence>
<dbReference type="Pfam" id="PF02383">
    <property type="entry name" value="Syja_N"/>
    <property type="match status" value="2"/>
</dbReference>
<feature type="compositionally biased region" description="Low complexity" evidence="7">
    <location>
        <begin position="1258"/>
        <end position="1270"/>
    </location>
</feature>